<evidence type="ECO:0000256" key="2">
    <source>
        <dbReference type="ARBA" id="ARBA00022630"/>
    </source>
</evidence>
<dbReference type="PROSITE" id="PS51257">
    <property type="entry name" value="PROKAR_LIPOPROTEIN"/>
    <property type="match status" value="1"/>
</dbReference>
<evidence type="ECO:0000259" key="5">
    <source>
        <dbReference type="Pfam" id="PF00890"/>
    </source>
</evidence>
<accession>A0A6L7IQN2</accession>
<dbReference type="GO" id="GO:0033765">
    <property type="term" value="F:steroid dehydrogenase activity, acting on the CH-CH group of donors"/>
    <property type="evidence" value="ECO:0007669"/>
    <property type="project" value="UniProtKB-ARBA"/>
</dbReference>
<dbReference type="InterPro" id="IPR027477">
    <property type="entry name" value="Succ_DH/fumarate_Rdtase_cat_sf"/>
</dbReference>
<dbReference type="AlphaFoldDB" id="A0A6L7IQN2"/>
<dbReference type="EMBL" id="CP063310">
    <property type="protein sequence ID" value="QOS69600.1"/>
    <property type="molecule type" value="Genomic_DNA"/>
</dbReference>
<evidence type="ECO:0000256" key="3">
    <source>
        <dbReference type="ARBA" id="ARBA00022827"/>
    </source>
</evidence>
<protein>
    <submittedName>
        <fullName evidence="6">FAD-binding protein</fullName>
    </submittedName>
</protein>
<dbReference type="PROSITE" id="PS51318">
    <property type="entry name" value="TAT"/>
    <property type="match status" value="1"/>
</dbReference>
<dbReference type="InterPro" id="IPR003953">
    <property type="entry name" value="FAD-dep_OxRdtase_2_FAD-bd"/>
</dbReference>
<dbReference type="PANTHER" id="PTHR43400">
    <property type="entry name" value="FUMARATE REDUCTASE"/>
    <property type="match status" value="1"/>
</dbReference>
<dbReference type="InterPro" id="IPR006311">
    <property type="entry name" value="TAT_signal"/>
</dbReference>
<evidence type="ECO:0000313" key="7">
    <source>
        <dbReference type="Proteomes" id="UP000478463"/>
    </source>
</evidence>
<comment type="cofactor">
    <cofactor evidence="1">
        <name>FAD</name>
        <dbReference type="ChEBI" id="CHEBI:57692"/>
    </cofactor>
</comment>
<keyword evidence="4" id="KW-0560">Oxidoreductase</keyword>
<dbReference type="Proteomes" id="UP000478463">
    <property type="component" value="Chromosome"/>
</dbReference>
<dbReference type="RefSeq" id="WP_160941789.1">
    <property type="nucleotide sequence ID" value="NZ_CP063310.1"/>
</dbReference>
<keyword evidence="3" id="KW-0274">FAD</keyword>
<dbReference type="InterPro" id="IPR050315">
    <property type="entry name" value="FAD-oxidoreductase_2"/>
</dbReference>
<dbReference type="Gene3D" id="3.90.700.10">
    <property type="entry name" value="Succinate dehydrogenase/fumarate reductase flavoprotein, catalytic domain"/>
    <property type="match status" value="1"/>
</dbReference>
<reference evidence="6 7" key="1">
    <citation type="submission" date="2020-10" db="EMBL/GenBank/DDBJ databases">
        <title>Eggerthella sp. nov., isolated from human feces.</title>
        <authorList>
            <person name="Yajun G."/>
        </authorList>
    </citation>
    <scope>NUCLEOTIDE SEQUENCE [LARGE SCALE GENOMIC DNA]</scope>
    <source>
        <strain evidence="6 7">HF-1101</strain>
    </source>
</reference>
<dbReference type="Gene3D" id="3.50.50.60">
    <property type="entry name" value="FAD/NAD(P)-binding domain"/>
    <property type="match status" value="2"/>
</dbReference>
<sequence length="560" mass="59102">MGEVLNRRSFLGMAAGAAALGAMSLAGCAPNSGGDATPLASAGVPESWDHEADFVVVGAGTALTGALKAVEQGMTAIVIEARAIAGGTTALSGGSVWIPCNDYAKDDRAAAKTYMTKVADGLSTEAIIDAYLNNASPMINFITEQTGVAWEIADRTDYHEQWEGATTATRTVKPIDPETGKSTNGGGYTQPQAEKFTELGGTILFNTTAETLIARTLDDGRQEVLGVIATDAKGASLAIKASKAVLLGAGGFDYNDDMKAQYLDIPSPCTFMVETCDGKGIRMAQGVGADLAMMCYGWGNAAYKVIGEEAYANKVVDANIAPLCYQSDTSSMWINRYGRRFCDEAASYDSFWYGFGNGRDTTGEMLYTNIPAWYVCDQGNRNRNAGGDGVATPDSGGNLWGVEASAEPPAWVLQADTLEELAQKMGLDELGTENFLAQVERFNRYAAEGTDPEFHRGESTFDQGGPGRPADCLEPMNVPPYFAAQIVPFLQGTKGGPRTNEFGQVLHVNGDTVPRLYACGNNAGCGTPGKYYNGAGGTVAPGMVFSYIAAIDAAKLDSWE</sequence>
<dbReference type="PANTHER" id="PTHR43400:SF10">
    <property type="entry name" value="3-OXOSTEROID 1-DEHYDROGENASE"/>
    <property type="match status" value="1"/>
</dbReference>
<keyword evidence="2" id="KW-0285">Flavoprotein</keyword>
<evidence type="ECO:0000256" key="4">
    <source>
        <dbReference type="ARBA" id="ARBA00023002"/>
    </source>
</evidence>
<organism evidence="6 7">
    <name type="scientific">Eggerthella guodeyinii</name>
    <dbReference type="NCBI Taxonomy" id="2690837"/>
    <lineage>
        <taxon>Bacteria</taxon>
        <taxon>Bacillati</taxon>
        <taxon>Actinomycetota</taxon>
        <taxon>Coriobacteriia</taxon>
        <taxon>Eggerthellales</taxon>
        <taxon>Eggerthellaceae</taxon>
        <taxon>Eggerthella</taxon>
    </lineage>
</organism>
<dbReference type="SUPFAM" id="SSF56425">
    <property type="entry name" value="Succinate dehydrogenase/fumarate reductase flavoprotein, catalytic domain"/>
    <property type="match status" value="1"/>
</dbReference>
<dbReference type="KEGG" id="egd:GS424_007115"/>
<gene>
    <name evidence="6" type="ORF">GS424_007115</name>
</gene>
<feature type="domain" description="FAD-dependent oxidoreductase 2 FAD-binding" evidence="5">
    <location>
        <begin position="53"/>
        <end position="539"/>
    </location>
</feature>
<dbReference type="InterPro" id="IPR036188">
    <property type="entry name" value="FAD/NAD-bd_sf"/>
</dbReference>
<dbReference type="Pfam" id="PF00890">
    <property type="entry name" value="FAD_binding_2"/>
    <property type="match status" value="1"/>
</dbReference>
<evidence type="ECO:0000313" key="6">
    <source>
        <dbReference type="EMBL" id="QOS69600.1"/>
    </source>
</evidence>
<proteinExistence type="predicted"/>
<evidence type="ECO:0000256" key="1">
    <source>
        <dbReference type="ARBA" id="ARBA00001974"/>
    </source>
</evidence>
<name>A0A6L7IQN2_9ACTN</name>
<dbReference type="GO" id="GO:0008202">
    <property type="term" value="P:steroid metabolic process"/>
    <property type="evidence" value="ECO:0007669"/>
    <property type="project" value="UniProtKB-ARBA"/>
</dbReference>
<dbReference type="SUPFAM" id="SSF51905">
    <property type="entry name" value="FAD/NAD(P)-binding domain"/>
    <property type="match status" value="1"/>
</dbReference>